<dbReference type="EMBL" id="MN738864">
    <property type="protein sequence ID" value="QHT28780.1"/>
    <property type="molecule type" value="Genomic_DNA"/>
</dbReference>
<organism evidence="1">
    <name type="scientific">viral metagenome</name>
    <dbReference type="NCBI Taxonomy" id="1070528"/>
    <lineage>
        <taxon>unclassified sequences</taxon>
        <taxon>metagenomes</taxon>
        <taxon>organismal metagenomes</taxon>
    </lineage>
</organism>
<proteinExistence type="predicted"/>
<dbReference type="AlphaFoldDB" id="A0A6C0EKC3"/>
<evidence type="ECO:0000313" key="1">
    <source>
        <dbReference type="EMBL" id="QHT28780.1"/>
    </source>
</evidence>
<sequence length="751" mass="87859">MNNLEDVTGLITKFNGMKDKYYSLVEEEFKKYIQEPNNKSLLKCLYIKYPYLKRSKRLNKRSKIIKEKAFISELLEDPYFSTQFTKEEKDNIYRYCILKIRGLYKHAQALKTGYCNGQIINAFSEENTLSVCITKNTLEANEQWLSRLFKELDNRYPHVGLGDKIMIISSKNNDLNGNATHCKDLNDAWSYLKKKNNFKIVFICSNKTRIQDILEMAESFLNLKDHLKKTLRILHDEAHNSKEAIPFRNIIENILPLINVLSYQPITASNNSLIDTKNPIWNKENLEKNAINFTQFDKTKSDDLKYSSCNDSIKLNFEELKKHPNWKNYNVEEVSRELFIEVDHKYKNKVLEELGEEELKDVDKRRQLEFCQFMKNNKEEEAVNNGINSLNLNNLINSDYFIKDAFNIHIMSTPNRKIITHLLSKEALKMDFNPIVLAVYGNEGDKYHLFHDSNDAKCVDTIMGEGEFNDKLLKLINYLKEQHINIKRPFIIIGNYTPTGESLSYVHYEYGTIRSVIRLISTNAEEDYQSACRGNYMNTKFIEKDPNWTQPIKYLVGQSNFINNALSYEAENDARIDYLELNPKNEDENGHSTILPILSPPKSRTAIPIKITLDRSDPLIQDLVGIALIPKKNQDQKEYFLLKLKKCCEDDEVECEIEDKTGKFNWEMRIKDFRQYSKKNINDVPKLGYWKFKSYQINFEVGTPFINNTSGHSIGDCDLLVCNDQYLLKNEQGGIKEINKKSTWWMGYKYL</sequence>
<protein>
    <submittedName>
        <fullName evidence="1">Uncharacterized protein</fullName>
    </submittedName>
</protein>
<name>A0A6C0EKC3_9ZZZZ</name>
<reference evidence="1" key="1">
    <citation type="journal article" date="2020" name="Nature">
        <title>Giant virus diversity and host interactions through global metagenomics.</title>
        <authorList>
            <person name="Schulz F."/>
            <person name="Roux S."/>
            <person name="Paez-Espino D."/>
            <person name="Jungbluth S."/>
            <person name="Walsh D.A."/>
            <person name="Denef V.J."/>
            <person name="McMahon K.D."/>
            <person name="Konstantinidis K.T."/>
            <person name="Eloe-Fadrosh E.A."/>
            <person name="Kyrpides N.C."/>
            <person name="Woyke T."/>
        </authorList>
    </citation>
    <scope>NUCLEOTIDE SEQUENCE</scope>
    <source>
        <strain evidence="1">GVMAG-M-3300001351-8</strain>
    </source>
</reference>
<accession>A0A6C0EKC3</accession>